<proteinExistence type="predicted"/>
<dbReference type="InterPro" id="IPR036913">
    <property type="entry name" value="YegP-like_sf"/>
</dbReference>
<dbReference type="OrthoDB" id="9802792at2"/>
<organism evidence="2 3">
    <name type="scientific">Erysipelothrix larvae</name>
    <dbReference type="NCBI Taxonomy" id="1514105"/>
    <lineage>
        <taxon>Bacteria</taxon>
        <taxon>Bacillati</taxon>
        <taxon>Bacillota</taxon>
        <taxon>Erysipelotrichia</taxon>
        <taxon>Erysipelotrichales</taxon>
        <taxon>Erysipelotrichaceae</taxon>
        <taxon>Erysipelothrix</taxon>
    </lineage>
</organism>
<dbReference type="Proteomes" id="UP000063781">
    <property type="component" value="Chromosome"/>
</dbReference>
<protein>
    <recommendedName>
        <fullName evidence="1">DUF1508 domain-containing protein</fullName>
    </recommendedName>
</protein>
<dbReference type="PANTHER" id="PTHR40606">
    <property type="match status" value="1"/>
</dbReference>
<reference evidence="2 3" key="1">
    <citation type="submission" date="2015-10" db="EMBL/GenBank/DDBJ databases">
        <title>Erysipelothrix larvae sp. LV19 isolated from the larval gut of the rhinoceros beetle, Trypoxylus dichotomus.</title>
        <authorList>
            <person name="Lim S."/>
            <person name="Kim B.-C."/>
        </authorList>
    </citation>
    <scope>NUCLEOTIDE SEQUENCE [LARGE SCALE GENOMIC DNA]</scope>
    <source>
        <strain evidence="2 3">LV19</strain>
    </source>
</reference>
<dbReference type="EMBL" id="CP013213">
    <property type="protein sequence ID" value="AMC93742.1"/>
    <property type="molecule type" value="Genomic_DNA"/>
</dbReference>
<dbReference type="Pfam" id="PF07411">
    <property type="entry name" value="DUF1508"/>
    <property type="match status" value="2"/>
</dbReference>
<dbReference type="AlphaFoldDB" id="A0A0X8H0E1"/>
<evidence type="ECO:0000313" key="2">
    <source>
        <dbReference type="EMBL" id="AMC93742.1"/>
    </source>
</evidence>
<evidence type="ECO:0000259" key="1">
    <source>
        <dbReference type="Pfam" id="PF07411"/>
    </source>
</evidence>
<dbReference type="InterPro" id="IPR051141">
    <property type="entry name" value="UPF0339_domain"/>
</dbReference>
<dbReference type="SUPFAM" id="SSF160113">
    <property type="entry name" value="YegP-like"/>
    <property type="match status" value="2"/>
</dbReference>
<dbReference type="Gene3D" id="2.30.29.80">
    <property type="match status" value="1"/>
</dbReference>
<dbReference type="InterPro" id="IPR010879">
    <property type="entry name" value="DUF1508"/>
</dbReference>
<accession>A0A0X8H0E1</accession>
<name>A0A0X8H0E1_9FIRM</name>
<dbReference type="RefSeq" id="WP_067632808.1">
    <property type="nucleotide sequence ID" value="NZ_CP013213.1"/>
</dbReference>
<feature type="domain" description="DUF1508" evidence="1">
    <location>
        <begin position="12"/>
        <end position="55"/>
    </location>
</feature>
<dbReference type="STRING" id="1514105.AOC36_07015"/>
<dbReference type="PANTHER" id="PTHR40606:SF1">
    <property type="entry name" value="UPF0339 PROTEIN YEGP"/>
    <property type="match status" value="1"/>
</dbReference>
<dbReference type="Gene3D" id="3.30.160.160">
    <property type="entry name" value="YegP-like"/>
    <property type="match status" value="1"/>
</dbReference>
<sequence>MGKYIIRNTNTGVKFDLKAVNGEAIATSEVYSSESACEHGIEVVRTIAPKAPVEDQTARKVTTHTNPKFEVYLDHAGAFRFRLKARNGEIIVASESYTTKASALNGIDSIRRNANSPVVKQTD</sequence>
<evidence type="ECO:0000313" key="3">
    <source>
        <dbReference type="Proteomes" id="UP000063781"/>
    </source>
</evidence>
<keyword evidence="3" id="KW-1185">Reference proteome</keyword>
<dbReference type="KEGG" id="erl:AOC36_07015"/>
<feature type="domain" description="DUF1508" evidence="1">
    <location>
        <begin position="74"/>
        <end position="117"/>
    </location>
</feature>
<gene>
    <name evidence="2" type="ORF">AOC36_07015</name>
</gene>